<organism evidence="1 2">
    <name type="scientific">Aphanothece sacrum FPU1</name>
    <dbReference type="NCBI Taxonomy" id="1920663"/>
    <lineage>
        <taxon>Bacteria</taxon>
        <taxon>Bacillati</taxon>
        <taxon>Cyanobacteriota</taxon>
        <taxon>Cyanophyceae</taxon>
        <taxon>Oscillatoriophycideae</taxon>
        <taxon>Chroococcales</taxon>
        <taxon>Aphanothecaceae</taxon>
        <taxon>Aphanothece</taxon>
    </lineage>
</organism>
<name>A0A401IK77_APHSA</name>
<dbReference type="OrthoDB" id="583757at2"/>
<protein>
    <submittedName>
        <fullName evidence="1">Uncharacterized protein</fullName>
    </submittedName>
</protein>
<comment type="caution">
    <text evidence="1">The sequence shown here is derived from an EMBL/GenBank/DDBJ whole genome shotgun (WGS) entry which is preliminary data.</text>
</comment>
<dbReference type="Proteomes" id="UP000287247">
    <property type="component" value="Unassembled WGS sequence"/>
</dbReference>
<accession>A0A401IK77</accession>
<sequence length="72" mass="8690">MWWNQPLGNISIDNEIVLEWWHKEKKLTIYVCKNSIDYIKVWGSDMDNEMEDGSISLNENELTSLWKWLTEK</sequence>
<dbReference type="EMBL" id="BDQK01000013">
    <property type="protein sequence ID" value="GBF81521.1"/>
    <property type="molecule type" value="Genomic_DNA"/>
</dbReference>
<gene>
    <name evidence="1" type="ORF">AsFPU1_2935</name>
</gene>
<proteinExistence type="predicted"/>
<keyword evidence="2" id="KW-1185">Reference proteome</keyword>
<dbReference type="AlphaFoldDB" id="A0A401IK77"/>
<dbReference type="RefSeq" id="WP_124976951.1">
    <property type="nucleotide sequence ID" value="NZ_BDQK01000013.1"/>
</dbReference>
<evidence type="ECO:0000313" key="1">
    <source>
        <dbReference type="EMBL" id="GBF81521.1"/>
    </source>
</evidence>
<evidence type="ECO:0000313" key="2">
    <source>
        <dbReference type="Proteomes" id="UP000287247"/>
    </source>
</evidence>
<reference evidence="2" key="1">
    <citation type="submission" date="2017-05" db="EMBL/GenBank/DDBJ databases">
        <title>Physiological properties and genetic analysis related to exopolysaccharide production of fresh-water unicellular cyanobacterium Aphanothece sacrum, Suizenji Nori, that has been cultured as a food source in Japan.</title>
        <authorList>
            <person name="Kanesaki Y."/>
            <person name="Yoshikawa S."/>
            <person name="Ohki K."/>
        </authorList>
    </citation>
    <scope>NUCLEOTIDE SEQUENCE [LARGE SCALE GENOMIC DNA]</scope>
    <source>
        <strain evidence="2">FPU1</strain>
    </source>
</reference>